<evidence type="ECO:0000313" key="15">
    <source>
        <dbReference type="Proteomes" id="UP000887566"/>
    </source>
</evidence>
<evidence type="ECO:0000313" key="16">
    <source>
        <dbReference type="WBParaSite" id="PSAMB.scaffold2107size25344.g16384.t1"/>
    </source>
</evidence>
<dbReference type="PROSITE" id="PS00478">
    <property type="entry name" value="LIM_DOMAIN_1"/>
    <property type="match status" value="1"/>
</dbReference>
<dbReference type="InterPro" id="IPR001781">
    <property type="entry name" value="Znf_LIM"/>
</dbReference>
<name>A0A914VL49_9BILA</name>
<dbReference type="InterPro" id="IPR001356">
    <property type="entry name" value="HD"/>
</dbReference>
<evidence type="ECO:0000256" key="4">
    <source>
        <dbReference type="ARBA" id="ARBA00022833"/>
    </source>
</evidence>
<evidence type="ECO:0000256" key="7">
    <source>
        <dbReference type="ARBA" id="ARBA00023155"/>
    </source>
</evidence>
<keyword evidence="8 9" id="KW-0539">Nucleus</keyword>
<evidence type="ECO:0000256" key="1">
    <source>
        <dbReference type="ARBA" id="ARBA00004123"/>
    </source>
</evidence>
<keyword evidence="5 10" id="KW-0440">LIM domain</keyword>
<keyword evidence="15" id="KW-1185">Reference proteome</keyword>
<dbReference type="PROSITE" id="PS50023">
    <property type="entry name" value="LIM_DOMAIN_2"/>
    <property type="match status" value="1"/>
</dbReference>
<evidence type="ECO:0000256" key="3">
    <source>
        <dbReference type="ARBA" id="ARBA00022737"/>
    </source>
</evidence>
<dbReference type="PROSITE" id="PS00027">
    <property type="entry name" value="HOMEOBOX_1"/>
    <property type="match status" value="1"/>
</dbReference>
<evidence type="ECO:0000259" key="13">
    <source>
        <dbReference type="PROSITE" id="PS50023"/>
    </source>
</evidence>
<keyword evidence="2 10" id="KW-0479">Metal-binding</keyword>
<dbReference type="InterPro" id="IPR050453">
    <property type="entry name" value="LIM_Homeobox_TF"/>
</dbReference>
<evidence type="ECO:0000256" key="6">
    <source>
        <dbReference type="ARBA" id="ARBA00023125"/>
    </source>
</evidence>
<accession>A0A914VL49</accession>
<dbReference type="PANTHER" id="PTHR24208">
    <property type="entry name" value="LIM/HOMEOBOX PROTEIN LHX"/>
    <property type="match status" value="1"/>
</dbReference>
<sequence>MAGRVNSETAIGRKERRPIITLSTPSGAVQEPRHVPLFAQKCARCALPLLATDFVYRCLGSTYHTHCFACVYCGQQLKKGDQYLIIEGQIICRQDYELLLCNPAMTPGYYDPDATESNRKTPKRPRTILNSQQRRAFKASFEKSAKPCRKVREALAKETGLSVRVVQVWFQNQRAKMKKIQRKQELQKLHENRSSSNNNNNDKSAKSSDSERKSVDDAKSPTESLKSEDSDSEGEVFDQENGSEREPTDDKDLTNPIDKLYNMQTTYFAYTTA</sequence>
<evidence type="ECO:0000259" key="14">
    <source>
        <dbReference type="PROSITE" id="PS50071"/>
    </source>
</evidence>
<organism evidence="15 16">
    <name type="scientific">Plectus sambesii</name>
    <dbReference type="NCBI Taxonomy" id="2011161"/>
    <lineage>
        <taxon>Eukaryota</taxon>
        <taxon>Metazoa</taxon>
        <taxon>Ecdysozoa</taxon>
        <taxon>Nematoda</taxon>
        <taxon>Chromadorea</taxon>
        <taxon>Plectida</taxon>
        <taxon>Plectina</taxon>
        <taxon>Plectoidea</taxon>
        <taxon>Plectidae</taxon>
        <taxon>Plectus</taxon>
    </lineage>
</organism>
<evidence type="ECO:0000256" key="8">
    <source>
        <dbReference type="ARBA" id="ARBA00023242"/>
    </source>
</evidence>
<dbReference type="Proteomes" id="UP000887566">
    <property type="component" value="Unplaced"/>
</dbReference>
<keyword evidence="3" id="KW-0677">Repeat</keyword>
<dbReference type="FunFam" id="1.10.10.60:FF:000448">
    <property type="entry name" value="LIM/homeobox protein Lhx4"/>
    <property type="match status" value="1"/>
</dbReference>
<keyword evidence="7 9" id="KW-0371">Homeobox</keyword>
<dbReference type="PANTHER" id="PTHR24208:SF166">
    <property type="entry name" value="LIM HOMEOBOX TRANSCRIPTION FACTOR 1 ALPHA, ISOFORM B"/>
    <property type="match status" value="1"/>
</dbReference>
<dbReference type="SMART" id="SM00132">
    <property type="entry name" value="LIM"/>
    <property type="match status" value="1"/>
</dbReference>
<dbReference type="SUPFAM" id="SSF46689">
    <property type="entry name" value="Homeodomain-like"/>
    <property type="match status" value="1"/>
</dbReference>
<dbReference type="SMART" id="SM00389">
    <property type="entry name" value="HOX"/>
    <property type="match status" value="1"/>
</dbReference>
<evidence type="ECO:0000256" key="5">
    <source>
        <dbReference type="ARBA" id="ARBA00023038"/>
    </source>
</evidence>
<dbReference type="GO" id="GO:0030182">
    <property type="term" value="P:neuron differentiation"/>
    <property type="evidence" value="ECO:0007669"/>
    <property type="project" value="TreeGrafter"/>
</dbReference>
<dbReference type="WBParaSite" id="PSAMB.scaffold2107size25344.g16384.t1">
    <property type="protein sequence ID" value="PSAMB.scaffold2107size25344.g16384.t1"/>
    <property type="gene ID" value="PSAMB.scaffold2107size25344.g16384"/>
</dbReference>
<proteinExistence type="predicted"/>
<feature type="domain" description="LIM zinc-binding" evidence="13">
    <location>
        <begin position="40"/>
        <end position="102"/>
    </location>
</feature>
<feature type="compositionally biased region" description="Basic and acidic residues" evidence="12">
    <location>
        <begin position="203"/>
        <end position="229"/>
    </location>
</feature>
<dbReference type="GO" id="GO:0000977">
    <property type="term" value="F:RNA polymerase II transcription regulatory region sequence-specific DNA binding"/>
    <property type="evidence" value="ECO:0007669"/>
    <property type="project" value="TreeGrafter"/>
</dbReference>
<dbReference type="Gene3D" id="2.10.110.10">
    <property type="entry name" value="Cysteine Rich Protein"/>
    <property type="match status" value="1"/>
</dbReference>
<dbReference type="Pfam" id="PF00412">
    <property type="entry name" value="LIM"/>
    <property type="match status" value="1"/>
</dbReference>
<dbReference type="AlphaFoldDB" id="A0A914VL49"/>
<evidence type="ECO:0000256" key="2">
    <source>
        <dbReference type="ARBA" id="ARBA00022723"/>
    </source>
</evidence>
<evidence type="ECO:0000256" key="9">
    <source>
        <dbReference type="PROSITE-ProRule" id="PRU00108"/>
    </source>
</evidence>
<dbReference type="InterPro" id="IPR009057">
    <property type="entry name" value="Homeodomain-like_sf"/>
</dbReference>
<feature type="DNA-binding region" description="Homeobox" evidence="9">
    <location>
        <begin position="122"/>
        <end position="181"/>
    </location>
</feature>
<evidence type="ECO:0000256" key="10">
    <source>
        <dbReference type="PROSITE-ProRule" id="PRU00125"/>
    </source>
</evidence>
<evidence type="ECO:0000256" key="12">
    <source>
        <dbReference type="SAM" id="MobiDB-lite"/>
    </source>
</evidence>
<reference evidence="16" key="1">
    <citation type="submission" date="2022-11" db="UniProtKB">
        <authorList>
            <consortium name="WormBaseParasite"/>
        </authorList>
    </citation>
    <scope>IDENTIFICATION</scope>
</reference>
<dbReference type="Pfam" id="PF00046">
    <property type="entry name" value="Homeodomain"/>
    <property type="match status" value="1"/>
</dbReference>
<feature type="domain" description="Homeobox" evidence="14">
    <location>
        <begin position="120"/>
        <end position="180"/>
    </location>
</feature>
<keyword evidence="4 10" id="KW-0862">Zinc</keyword>
<dbReference type="InterPro" id="IPR017970">
    <property type="entry name" value="Homeobox_CS"/>
</dbReference>
<protein>
    <submittedName>
        <fullName evidence="16">Uncharacterized protein</fullName>
    </submittedName>
</protein>
<keyword evidence="6 9" id="KW-0238">DNA-binding</keyword>
<dbReference type="PROSITE" id="PS50071">
    <property type="entry name" value="HOMEOBOX_2"/>
    <property type="match status" value="1"/>
</dbReference>
<dbReference type="GO" id="GO:0005634">
    <property type="term" value="C:nucleus"/>
    <property type="evidence" value="ECO:0007669"/>
    <property type="project" value="UniProtKB-SubCell"/>
</dbReference>
<evidence type="ECO:0000256" key="11">
    <source>
        <dbReference type="RuleBase" id="RU000682"/>
    </source>
</evidence>
<comment type="subcellular location">
    <subcellularLocation>
        <location evidence="1 9 11">Nucleus</location>
    </subcellularLocation>
</comment>
<dbReference type="GO" id="GO:0046872">
    <property type="term" value="F:metal ion binding"/>
    <property type="evidence" value="ECO:0007669"/>
    <property type="project" value="UniProtKB-KW"/>
</dbReference>
<dbReference type="CDD" id="cd00086">
    <property type="entry name" value="homeodomain"/>
    <property type="match status" value="1"/>
</dbReference>
<feature type="compositionally biased region" description="Basic and acidic residues" evidence="12">
    <location>
        <begin position="182"/>
        <end position="193"/>
    </location>
</feature>
<feature type="region of interest" description="Disordered" evidence="12">
    <location>
        <begin position="180"/>
        <end position="258"/>
    </location>
</feature>
<dbReference type="GO" id="GO:0000981">
    <property type="term" value="F:DNA-binding transcription factor activity, RNA polymerase II-specific"/>
    <property type="evidence" value="ECO:0007669"/>
    <property type="project" value="InterPro"/>
</dbReference>
<feature type="compositionally biased region" description="Basic and acidic residues" evidence="12">
    <location>
        <begin position="242"/>
        <end position="253"/>
    </location>
</feature>
<dbReference type="Gene3D" id="1.10.10.60">
    <property type="entry name" value="Homeodomain-like"/>
    <property type="match status" value="1"/>
</dbReference>